<gene>
    <name evidence="1" type="ORF">F7018_10485</name>
</gene>
<dbReference type="RefSeq" id="WP_150900015.1">
    <property type="nucleotide sequence ID" value="NZ_WAAU01000014.1"/>
</dbReference>
<keyword evidence="2" id="KW-1185">Reference proteome</keyword>
<sequence length="308" mass="35568">MKNIFYVGLFLLTFTACTDEIVIPSLPNNQIFSYTYKNFDPNTGDVKDSIKYKISNNKILTYEGINGLKEPVSGQFKYVNERLSERIVKKNGVLLSTETFTYDNNGNLIETFKKQEEGSVNNYKKTTFNHTPDTIFVNEAKSTDGLNFQTKIIAKIVLDENQNGIYYENEFSNGGHQITEYIYNNNAPIKYNTYRINNSNKTLWSESFITTTNETNALYKILEKTFSKKKLMILHYQNASFSPTFFKFRNISPRTIQQFNYEIKSSPLVTKFEITNSIINDQHVKSTYRSAIDGFGALTSFEESFSYN</sequence>
<evidence type="ECO:0008006" key="3">
    <source>
        <dbReference type="Google" id="ProtNLM"/>
    </source>
</evidence>
<evidence type="ECO:0000313" key="1">
    <source>
        <dbReference type="EMBL" id="KAB1157347.1"/>
    </source>
</evidence>
<dbReference type="EMBL" id="WAAU01000014">
    <property type="protein sequence ID" value="KAB1157347.1"/>
    <property type="molecule type" value="Genomic_DNA"/>
</dbReference>
<accession>A0A7J5AIA9</accession>
<comment type="caution">
    <text evidence="1">The sequence shown here is derived from an EMBL/GenBank/DDBJ whole genome shotgun (WGS) entry which is preliminary data.</text>
</comment>
<name>A0A7J5AIA9_9FLAO</name>
<dbReference type="AlphaFoldDB" id="A0A7J5AIA9"/>
<evidence type="ECO:0000313" key="2">
    <source>
        <dbReference type="Proteomes" id="UP000467305"/>
    </source>
</evidence>
<reference evidence="1 2" key="1">
    <citation type="submission" date="2019-09" db="EMBL/GenBank/DDBJ databases">
        <authorList>
            <person name="Cao W.R."/>
        </authorList>
    </citation>
    <scope>NUCLEOTIDE SEQUENCE [LARGE SCALE GENOMIC DNA]</scope>
    <source>
        <strain evidence="2">a4</strain>
    </source>
</reference>
<dbReference type="OrthoDB" id="1345640at2"/>
<dbReference type="PROSITE" id="PS51257">
    <property type="entry name" value="PROKAR_LIPOPROTEIN"/>
    <property type="match status" value="1"/>
</dbReference>
<protein>
    <recommendedName>
        <fullName evidence="3">DUF4595 domain-containing protein</fullName>
    </recommendedName>
</protein>
<organism evidence="1 2">
    <name type="scientific">Tenacibaculum aiptasiae</name>
    <dbReference type="NCBI Taxonomy" id="426481"/>
    <lineage>
        <taxon>Bacteria</taxon>
        <taxon>Pseudomonadati</taxon>
        <taxon>Bacteroidota</taxon>
        <taxon>Flavobacteriia</taxon>
        <taxon>Flavobacteriales</taxon>
        <taxon>Flavobacteriaceae</taxon>
        <taxon>Tenacibaculum</taxon>
    </lineage>
</organism>
<proteinExistence type="predicted"/>
<dbReference type="Proteomes" id="UP000467305">
    <property type="component" value="Unassembled WGS sequence"/>
</dbReference>